<dbReference type="KEGG" id="nfa:NFA_3280"/>
<sequence length="109" mass="12185">MADDTARPQALPWNLLGATDATDGWRLVTNPDPRLRKEWDYEPGCGCGYYAVLFNPVRLGPFRLVVVGGDRVPRLHKDDVTIDEGKALAEEWVTRLRLADGRARRSPGP</sequence>
<dbReference type="EMBL" id="AP006618">
    <property type="protein sequence ID" value="BAD55170.1"/>
    <property type="molecule type" value="Genomic_DNA"/>
</dbReference>
<organism evidence="1 2">
    <name type="scientific">Nocardia farcinica (strain IFM 10152)</name>
    <dbReference type="NCBI Taxonomy" id="247156"/>
    <lineage>
        <taxon>Bacteria</taxon>
        <taxon>Bacillati</taxon>
        <taxon>Actinomycetota</taxon>
        <taxon>Actinomycetes</taxon>
        <taxon>Mycobacteriales</taxon>
        <taxon>Nocardiaceae</taxon>
        <taxon>Nocardia</taxon>
    </lineage>
</organism>
<dbReference type="AlphaFoldDB" id="Q5Z321"/>
<dbReference type="GeneID" id="61131170"/>
<reference evidence="1 2" key="1">
    <citation type="journal article" date="2004" name="Proc. Natl. Acad. Sci. U.S.A.">
        <title>The complete genomic sequence of Nocardia farcinica IFM 10152.</title>
        <authorList>
            <person name="Ishikawa J."/>
            <person name="Yamashita A."/>
            <person name="Mikami Y."/>
            <person name="Hoshino Y."/>
            <person name="Kurita H."/>
            <person name="Hotta K."/>
            <person name="Shiba T."/>
            <person name="Hattori M."/>
        </authorList>
    </citation>
    <scope>NUCLEOTIDE SEQUENCE [LARGE SCALE GENOMIC DNA]</scope>
    <source>
        <strain evidence="1 2">IFM 10152</strain>
    </source>
</reference>
<evidence type="ECO:0000313" key="2">
    <source>
        <dbReference type="Proteomes" id="UP000006820"/>
    </source>
</evidence>
<dbReference type="Proteomes" id="UP000006820">
    <property type="component" value="Chromosome"/>
</dbReference>
<evidence type="ECO:0000313" key="1">
    <source>
        <dbReference type="EMBL" id="BAD55170.1"/>
    </source>
</evidence>
<dbReference type="STRING" id="247156.NFA_3280"/>
<name>Q5Z321_NOCFA</name>
<dbReference type="RefSeq" id="WP_011206857.1">
    <property type="nucleotide sequence ID" value="NC_006361.1"/>
</dbReference>
<protein>
    <submittedName>
        <fullName evidence="1">Uncharacterized protein</fullName>
    </submittedName>
</protein>
<dbReference type="HOGENOM" id="CLU_2181126_0_0_11"/>
<accession>Q5Z321</accession>
<proteinExistence type="predicted"/>
<gene>
    <name evidence="1" type="ordered locus">NFA_3280</name>
</gene>
<keyword evidence="2" id="KW-1185">Reference proteome</keyword>